<dbReference type="PROSITE" id="PS51257">
    <property type="entry name" value="PROKAR_LIPOPROTEIN"/>
    <property type="match status" value="1"/>
</dbReference>
<dbReference type="EMBL" id="CP001282">
    <property type="protein sequence ID" value="ACK55093.1"/>
    <property type="molecule type" value="Genomic_DNA"/>
</dbReference>
<reference evidence="2 3" key="2">
    <citation type="journal article" date="2012" name="Stand. Genomic Sci.">
        <title>Complete genome sequence of Thauera aminoaromatica strain MZ1T.</title>
        <authorList>
            <person name="Jiang K."/>
            <person name="Sanseverino J."/>
            <person name="Chauhan A."/>
            <person name="Lucas S."/>
            <person name="Copeland A."/>
            <person name="Lapidus A."/>
            <person name="Del Rio T.G."/>
            <person name="Dalin E."/>
            <person name="Tice H."/>
            <person name="Bruce D."/>
            <person name="Goodwin L."/>
            <person name="Pitluck S."/>
            <person name="Sims D."/>
            <person name="Brettin T."/>
            <person name="Detter J.C."/>
            <person name="Han C."/>
            <person name="Chang Y.J."/>
            <person name="Larimer F."/>
            <person name="Land M."/>
            <person name="Hauser L."/>
            <person name="Kyrpides N.C."/>
            <person name="Mikhailova N."/>
            <person name="Moser S."/>
            <person name="Jegier P."/>
            <person name="Close D."/>
            <person name="Debruyn J.M."/>
            <person name="Wang Y."/>
            <person name="Layton A.C."/>
            <person name="Allen M.S."/>
            <person name="Sayler G.S."/>
        </authorList>
    </citation>
    <scope>NUCLEOTIDE SEQUENCE [LARGE SCALE GENOMIC DNA]</scope>
    <source>
        <strain evidence="2 3">MZ1T</strain>
        <plasmid evidence="2">pTha01</plasmid>
    </source>
</reference>
<organism evidence="2 3">
    <name type="scientific">Thauera aminoaromatica</name>
    <dbReference type="NCBI Taxonomy" id="164330"/>
    <lineage>
        <taxon>Bacteria</taxon>
        <taxon>Pseudomonadati</taxon>
        <taxon>Pseudomonadota</taxon>
        <taxon>Betaproteobacteria</taxon>
        <taxon>Rhodocyclales</taxon>
        <taxon>Zoogloeaceae</taxon>
        <taxon>Thauera</taxon>
    </lineage>
</organism>
<dbReference type="Proteomes" id="UP000002186">
    <property type="component" value="Plasmid pTha01"/>
</dbReference>
<evidence type="ECO:0000313" key="2">
    <source>
        <dbReference type="EMBL" id="ACK55093.1"/>
    </source>
</evidence>
<gene>
    <name evidence="2" type="ordered locus">Tmz1t_2358</name>
</gene>
<dbReference type="HOGENOM" id="CLU_1348389_0_0_4"/>
<evidence type="ECO:0000256" key="1">
    <source>
        <dbReference type="SAM" id="SignalP"/>
    </source>
</evidence>
<accession>B8F0C7</accession>
<protein>
    <submittedName>
        <fullName evidence="2">Uncharacterized protein</fullName>
    </submittedName>
</protein>
<dbReference type="KEGG" id="tmz:Tmz1t_2358"/>
<feature type="signal peptide" evidence="1">
    <location>
        <begin position="1"/>
        <end position="22"/>
    </location>
</feature>
<keyword evidence="2" id="KW-0614">Plasmid</keyword>
<geneLocation type="plasmid" evidence="2 3">
    <name>pTha01</name>
</geneLocation>
<keyword evidence="3" id="KW-1185">Reference proteome</keyword>
<dbReference type="AlphaFoldDB" id="B8F0C7"/>
<dbReference type="RefSeq" id="WP_012592893.1">
    <property type="nucleotide sequence ID" value="NC_011667.1"/>
</dbReference>
<feature type="chain" id="PRO_5002871897" evidence="1">
    <location>
        <begin position="23"/>
        <end position="203"/>
    </location>
</feature>
<dbReference type="eggNOG" id="ENOG502ZHV0">
    <property type="taxonomic scope" value="Bacteria"/>
</dbReference>
<name>B8F0C7_THASP</name>
<sequence>MRHMKHALAVSLITIACQPALAQEFRAQALVFDVTMEPKGIMDTTAECLNHSGCSSALKSLASYVGVPPNAVDFATVLAGLTYQPDGETTRYDLHTNSGYQTCRISIDVLSTTPADGSHASLLDVAVHPNRVHLVSWTPTQNMGGGRSWVDARITLLEVRDDVAQSYRNNGGCHPTADRVWVYRCRGKSGDGDGRQPCGSYRG</sequence>
<reference evidence="3" key="1">
    <citation type="submission" date="2008-12" db="EMBL/GenBank/DDBJ databases">
        <title>Complete sequence of plasmid of Thauera sp. MZ1T.</title>
        <authorList>
            <consortium name="US DOE Joint Genome Institute"/>
            <person name="Lucas S."/>
            <person name="Copeland A."/>
            <person name="Lapidus A."/>
            <person name="Glavina del Rio T."/>
            <person name="Dalin E."/>
            <person name="Tice H."/>
            <person name="Bruce D."/>
            <person name="Goodwin L."/>
            <person name="Pitluck S."/>
            <person name="Sims D."/>
            <person name="Brettin T."/>
            <person name="Detter J.C."/>
            <person name="Han C."/>
            <person name="Larimer F."/>
            <person name="Land M."/>
            <person name="Hauser L."/>
            <person name="Kyrpides N."/>
            <person name="Mikhailova N."/>
            <person name="Sayler G.S."/>
        </authorList>
    </citation>
    <scope>NUCLEOTIDE SEQUENCE [LARGE SCALE GENOMIC DNA]</scope>
    <source>
        <strain evidence="3">MZ1T</strain>
        <plasmid evidence="3">pTha01</plasmid>
    </source>
</reference>
<evidence type="ECO:0000313" key="3">
    <source>
        <dbReference type="Proteomes" id="UP000002186"/>
    </source>
</evidence>
<proteinExistence type="predicted"/>
<keyword evidence="1" id="KW-0732">Signal</keyword>